<dbReference type="AlphaFoldDB" id="A0A3B0TL64"/>
<dbReference type="EMBL" id="UOEQ01000119">
    <property type="protein sequence ID" value="VAW16923.1"/>
    <property type="molecule type" value="Genomic_DNA"/>
</dbReference>
<keyword evidence="1" id="KW-0812">Transmembrane</keyword>
<dbReference type="Pfam" id="PF10947">
    <property type="entry name" value="DUF2628"/>
    <property type="match status" value="1"/>
</dbReference>
<evidence type="ECO:0000256" key="1">
    <source>
        <dbReference type="SAM" id="Phobius"/>
    </source>
</evidence>
<keyword evidence="1" id="KW-1133">Transmembrane helix</keyword>
<name>A0A3B0TL64_9ZZZZ</name>
<dbReference type="InterPro" id="IPR024399">
    <property type="entry name" value="DUF2628"/>
</dbReference>
<proteinExistence type="predicted"/>
<feature type="transmembrane region" description="Helical" evidence="1">
    <location>
        <begin position="69"/>
        <end position="91"/>
    </location>
</feature>
<feature type="transmembrane region" description="Helical" evidence="1">
    <location>
        <begin position="42"/>
        <end position="63"/>
    </location>
</feature>
<keyword evidence="1" id="KW-0472">Membrane</keyword>
<organism evidence="2">
    <name type="scientific">hydrothermal vent metagenome</name>
    <dbReference type="NCBI Taxonomy" id="652676"/>
    <lineage>
        <taxon>unclassified sequences</taxon>
        <taxon>metagenomes</taxon>
        <taxon>ecological metagenomes</taxon>
    </lineage>
</organism>
<reference evidence="2" key="1">
    <citation type="submission" date="2018-06" db="EMBL/GenBank/DDBJ databases">
        <authorList>
            <person name="Zhirakovskaya E."/>
        </authorList>
    </citation>
    <scope>NUCLEOTIDE SEQUENCE</scope>
</reference>
<gene>
    <name evidence="2" type="ORF">MNBD_ALPHA11-2424</name>
</gene>
<evidence type="ECO:0008006" key="3">
    <source>
        <dbReference type="Google" id="ProtNLM"/>
    </source>
</evidence>
<evidence type="ECO:0000313" key="2">
    <source>
        <dbReference type="EMBL" id="VAW16923.1"/>
    </source>
</evidence>
<sequence>MTLFIVHQNPSRSDDQAFVFLKDGFNWLAFLLPPLWALVNRLWLPLLAILVLIPLLISAAGLFSLPFLWLYLLVAWWLAMAASSITGFFLIQRGWSETQYVEAPDMETAEQIFFSSLPQIPEKFSTDQSPAQPLVANSDALI</sequence>
<accession>A0A3B0TL64</accession>
<protein>
    <recommendedName>
        <fullName evidence="3">DUF2628 domain-containing protein</fullName>
    </recommendedName>
</protein>